<reference evidence="7" key="1">
    <citation type="journal article" date="2014" name="Front. Microbiol.">
        <title>High frequency of phylogenetically diverse reductive dehalogenase-homologous genes in deep subseafloor sedimentary metagenomes.</title>
        <authorList>
            <person name="Kawai M."/>
            <person name="Futagami T."/>
            <person name="Toyoda A."/>
            <person name="Takaki Y."/>
            <person name="Nishi S."/>
            <person name="Hori S."/>
            <person name="Arai W."/>
            <person name="Tsubouchi T."/>
            <person name="Morono Y."/>
            <person name="Uchiyama I."/>
            <person name="Ito T."/>
            <person name="Fujiyama A."/>
            <person name="Inagaki F."/>
            <person name="Takami H."/>
        </authorList>
    </citation>
    <scope>NUCLEOTIDE SEQUENCE</scope>
    <source>
        <strain evidence="7">Expedition CK06-06</strain>
    </source>
</reference>
<evidence type="ECO:0000256" key="4">
    <source>
        <dbReference type="ARBA" id="ARBA00022630"/>
    </source>
</evidence>
<name>X0ZL80_9ZZZZ</name>
<comment type="caution">
    <text evidence="7">The sequence shown here is derived from an EMBL/GenBank/DDBJ whole genome shotgun (WGS) entry which is preliminary data.</text>
</comment>
<comment type="cofactor">
    <cofactor evidence="1">
        <name>FAD</name>
        <dbReference type="ChEBI" id="CHEBI:57692"/>
    </cofactor>
</comment>
<accession>X0ZL80</accession>
<proteinExistence type="inferred from homology"/>
<dbReference type="GO" id="GO:0071949">
    <property type="term" value="F:FAD binding"/>
    <property type="evidence" value="ECO:0007669"/>
    <property type="project" value="TreeGrafter"/>
</dbReference>
<dbReference type="PANTHER" id="PTHR45754">
    <property type="entry name" value="METHYLENETETRAHYDROFOLATE REDUCTASE"/>
    <property type="match status" value="1"/>
</dbReference>
<organism evidence="7">
    <name type="scientific">marine sediment metagenome</name>
    <dbReference type="NCBI Taxonomy" id="412755"/>
    <lineage>
        <taxon>unclassified sequences</taxon>
        <taxon>metagenomes</taxon>
        <taxon>ecological metagenomes</taxon>
    </lineage>
</organism>
<comment type="pathway">
    <text evidence="2">One-carbon metabolism; tetrahydrofolate interconversion.</text>
</comment>
<keyword evidence="4" id="KW-0285">Flavoprotein</keyword>
<dbReference type="EMBL" id="BARS01050500">
    <property type="protein sequence ID" value="GAG49006.1"/>
    <property type="molecule type" value="Genomic_DNA"/>
</dbReference>
<evidence type="ECO:0000256" key="3">
    <source>
        <dbReference type="ARBA" id="ARBA00006743"/>
    </source>
</evidence>
<dbReference type="GO" id="GO:0035999">
    <property type="term" value="P:tetrahydrofolate interconversion"/>
    <property type="evidence" value="ECO:0007669"/>
    <property type="project" value="UniProtKB-UniPathway"/>
</dbReference>
<evidence type="ECO:0000313" key="7">
    <source>
        <dbReference type="EMBL" id="GAG49006.1"/>
    </source>
</evidence>
<dbReference type="InterPro" id="IPR003171">
    <property type="entry name" value="Mehydrof_redctse-like"/>
</dbReference>
<keyword evidence="6" id="KW-0560">Oxidoreductase</keyword>
<dbReference type="GO" id="GO:0004489">
    <property type="term" value="F:methylenetetrahydrofolate reductase [NAD(P)H] activity"/>
    <property type="evidence" value="ECO:0007669"/>
    <property type="project" value="InterPro"/>
</dbReference>
<dbReference type="UniPathway" id="UPA00193"/>
<dbReference type="PANTHER" id="PTHR45754:SF3">
    <property type="entry name" value="METHYLENETETRAHYDROFOLATE REDUCTASE (NADPH)"/>
    <property type="match status" value="1"/>
</dbReference>
<evidence type="ECO:0000256" key="2">
    <source>
        <dbReference type="ARBA" id="ARBA00004777"/>
    </source>
</evidence>
<feature type="non-terminal residue" evidence="7">
    <location>
        <position position="149"/>
    </location>
</feature>
<dbReference type="AlphaFoldDB" id="X0ZL80"/>
<evidence type="ECO:0000256" key="5">
    <source>
        <dbReference type="ARBA" id="ARBA00022827"/>
    </source>
</evidence>
<evidence type="ECO:0000256" key="6">
    <source>
        <dbReference type="ARBA" id="ARBA00023002"/>
    </source>
</evidence>
<dbReference type="GO" id="GO:0005829">
    <property type="term" value="C:cytosol"/>
    <property type="evidence" value="ECO:0007669"/>
    <property type="project" value="TreeGrafter"/>
</dbReference>
<sequence length="149" mass="15978">MSKLQESLEQGLFTVTGEIGPPKGVDLEKCLEEASHIRDRVVAINVTDNQSSVMRAGSLAVCARLVQEGYEPVFQITCRDRNRLAIQSDVLSAYILGIRNILALTGDHTSGGDHPGSKPVFDLDSVSLLMAITSLINGKDLAGQELDGV</sequence>
<protein>
    <submittedName>
        <fullName evidence="7">Uncharacterized protein</fullName>
    </submittedName>
</protein>
<dbReference type="SUPFAM" id="SSF51730">
    <property type="entry name" value="FAD-linked oxidoreductase"/>
    <property type="match status" value="1"/>
</dbReference>
<keyword evidence="5" id="KW-0274">FAD</keyword>
<dbReference type="InterPro" id="IPR029041">
    <property type="entry name" value="FAD-linked_oxidoreductase-like"/>
</dbReference>
<dbReference type="GO" id="GO:0009086">
    <property type="term" value="P:methionine biosynthetic process"/>
    <property type="evidence" value="ECO:0007669"/>
    <property type="project" value="TreeGrafter"/>
</dbReference>
<dbReference type="Pfam" id="PF02219">
    <property type="entry name" value="MTHFR"/>
    <property type="match status" value="1"/>
</dbReference>
<evidence type="ECO:0000256" key="1">
    <source>
        <dbReference type="ARBA" id="ARBA00001974"/>
    </source>
</evidence>
<dbReference type="Gene3D" id="3.20.20.220">
    <property type="match status" value="1"/>
</dbReference>
<gene>
    <name evidence="7" type="ORF">S01H1_75381</name>
</gene>
<comment type="similarity">
    <text evidence="3">Belongs to the methylenetetrahydrofolate reductase family.</text>
</comment>